<dbReference type="Gene3D" id="2.10.50.10">
    <property type="entry name" value="Tumor Necrosis Factor Receptor, subunit A, domain 2"/>
    <property type="match status" value="1"/>
</dbReference>
<evidence type="ECO:0000259" key="23">
    <source>
        <dbReference type="PROSITE" id="PS50011"/>
    </source>
</evidence>
<evidence type="ECO:0000256" key="6">
    <source>
        <dbReference type="ARBA" id="ARBA00022692"/>
    </source>
</evidence>
<feature type="domain" description="SAM" evidence="24">
    <location>
        <begin position="968"/>
        <end position="1032"/>
    </location>
</feature>
<dbReference type="SUPFAM" id="SSF47769">
    <property type="entry name" value="SAM/Pointed domain"/>
    <property type="match status" value="1"/>
</dbReference>
<dbReference type="AlphaFoldDB" id="A0A6F9DBG0"/>
<dbReference type="InterPro" id="IPR013761">
    <property type="entry name" value="SAM/pointed_sf"/>
</dbReference>
<dbReference type="EC" id="2.7.10.1" evidence="2"/>
<dbReference type="FunFam" id="2.60.40.10:FF:000059">
    <property type="entry name" value="Ephrin type-A receptor 6"/>
    <property type="match status" value="1"/>
</dbReference>
<keyword evidence="7 22" id="KW-0732">Signal</keyword>
<keyword evidence="8" id="KW-0677">Repeat</keyword>
<evidence type="ECO:0000256" key="22">
    <source>
        <dbReference type="SAM" id="SignalP"/>
    </source>
</evidence>
<evidence type="ECO:0000256" key="2">
    <source>
        <dbReference type="ARBA" id="ARBA00011902"/>
    </source>
</evidence>
<dbReference type="SUPFAM" id="SSF56112">
    <property type="entry name" value="Protein kinase-like (PK-like)"/>
    <property type="match status" value="1"/>
</dbReference>
<evidence type="ECO:0000256" key="14">
    <source>
        <dbReference type="ARBA" id="ARBA00023137"/>
    </source>
</evidence>
<dbReference type="GO" id="GO:0005524">
    <property type="term" value="F:ATP binding"/>
    <property type="evidence" value="ECO:0007669"/>
    <property type="project" value="UniProtKB-UniRule"/>
</dbReference>
<dbReference type="Gene3D" id="1.10.150.50">
    <property type="entry name" value="Transcription Factor, Ets-1"/>
    <property type="match status" value="1"/>
</dbReference>
<evidence type="ECO:0000313" key="27">
    <source>
        <dbReference type="EMBL" id="CAB3242902.1"/>
    </source>
</evidence>
<dbReference type="InterPro" id="IPR001090">
    <property type="entry name" value="Ephrin_rcpt_lig-bd_dom"/>
</dbReference>
<dbReference type="SMART" id="SM00219">
    <property type="entry name" value="TyrKc"/>
    <property type="match status" value="1"/>
</dbReference>
<accession>A0A6F9DBG0</accession>
<gene>
    <name evidence="27" type="primary">Eph.d</name>
</gene>
<feature type="domain" description="Protein kinase" evidence="23">
    <location>
        <begin position="642"/>
        <end position="904"/>
    </location>
</feature>
<evidence type="ECO:0000259" key="24">
    <source>
        <dbReference type="PROSITE" id="PS50105"/>
    </source>
</evidence>
<feature type="binding site" evidence="18">
    <location>
        <begin position="648"/>
        <end position="656"/>
    </location>
    <ligand>
        <name>ATP</name>
        <dbReference type="ChEBI" id="CHEBI:30616"/>
    </ligand>
</feature>
<feature type="disulfide bond" evidence="19">
    <location>
        <begin position="104"/>
        <end position="113"/>
    </location>
</feature>
<dbReference type="Gene3D" id="2.60.40.10">
    <property type="entry name" value="Immunoglobulins"/>
    <property type="match status" value="2"/>
</dbReference>
<feature type="domain" description="Fibronectin type-III" evidence="25">
    <location>
        <begin position="327"/>
        <end position="437"/>
    </location>
</feature>
<dbReference type="FunFam" id="2.10.50.10:FF:000001">
    <property type="entry name" value="Ephrin type-A receptor 5"/>
    <property type="match status" value="1"/>
</dbReference>
<feature type="active site" description="Proton acceptor" evidence="17">
    <location>
        <position position="768"/>
    </location>
</feature>
<dbReference type="GO" id="GO:0005005">
    <property type="term" value="F:transmembrane-ephrin receptor activity"/>
    <property type="evidence" value="ECO:0007669"/>
    <property type="project" value="TreeGrafter"/>
</dbReference>
<dbReference type="CDD" id="cd05033">
    <property type="entry name" value="PTKc_EphR"/>
    <property type="match status" value="1"/>
</dbReference>
<evidence type="ECO:0000256" key="12">
    <source>
        <dbReference type="ARBA" id="ARBA00022989"/>
    </source>
</evidence>
<dbReference type="SUPFAM" id="SSF49265">
    <property type="entry name" value="Fibronectin type III"/>
    <property type="match status" value="1"/>
</dbReference>
<dbReference type="Pfam" id="PF01404">
    <property type="entry name" value="Ephrin_lbd"/>
    <property type="match status" value="1"/>
</dbReference>
<feature type="domain" description="Eph LBD" evidence="26">
    <location>
        <begin position="27"/>
        <end position="203"/>
    </location>
</feature>
<dbReference type="PROSITE" id="PS50853">
    <property type="entry name" value="FN3"/>
    <property type="match status" value="2"/>
</dbReference>
<dbReference type="InterPro" id="IPR000719">
    <property type="entry name" value="Prot_kinase_dom"/>
</dbReference>
<dbReference type="PROSITE" id="PS51550">
    <property type="entry name" value="EPH_LBD"/>
    <property type="match status" value="1"/>
</dbReference>
<keyword evidence="3" id="KW-1003">Cell membrane</keyword>
<keyword evidence="9 18" id="KW-0547">Nucleotide-binding</keyword>
<dbReference type="InterPro" id="IPR017441">
    <property type="entry name" value="Protein_kinase_ATP_BS"/>
</dbReference>
<keyword evidence="11 18" id="KW-0067">ATP-binding</keyword>
<dbReference type="PROSITE" id="PS50011">
    <property type="entry name" value="PROTEIN_KINASE_DOM"/>
    <property type="match status" value="1"/>
</dbReference>
<dbReference type="EMBL" id="LR784895">
    <property type="protein sequence ID" value="CAB3242902.1"/>
    <property type="molecule type" value="mRNA"/>
</dbReference>
<evidence type="ECO:0000256" key="7">
    <source>
        <dbReference type="ARBA" id="ARBA00022729"/>
    </source>
</evidence>
<evidence type="ECO:0000256" key="10">
    <source>
        <dbReference type="ARBA" id="ARBA00022777"/>
    </source>
</evidence>
<dbReference type="SUPFAM" id="SSF49785">
    <property type="entry name" value="Galactose-binding domain-like"/>
    <property type="match status" value="1"/>
</dbReference>
<dbReference type="Gene3D" id="2.60.40.1770">
    <property type="entry name" value="ephrin a2 ectodomain"/>
    <property type="match status" value="1"/>
</dbReference>
<dbReference type="InterPro" id="IPR003961">
    <property type="entry name" value="FN3_dom"/>
</dbReference>
<dbReference type="GO" id="GO:0005886">
    <property type="term" value="C:plasma membrane"/>
    <property type="evidence" value="ECO:0007669"/>
    <property type="project" value="UniProtKB-SubCell"/>
</dbReference>
<feature type="transmembrane region" description="Helical" evidence="21">
    <location>
        <begin position="555"/>
        <end position="578"/>
    </location>
</feature>
<dbReference type="FunFam" id="3.30.200.20:FF:000143">
    <property type="entry name" value="Ephrin type-B receptor 6"/>
    <property type="match status" value="1"/>
</dbReference>
<dbReference type="PANTHER" id="PTHR46877:SF14">
    <property type="entry name" value="RECEPTOR PROTEIN-TYROSINE KINASE"/>
    <property type="match status" value="1"/>
</dbReference>
<dbReference type="InterPro" id="IPR001660">
    <property type="entry name" value="SAM"/>
</dbReference>
<comment type="subcellular location">
    <subcellularLocation>
        <location evidence="1">Cell membrane</location>
        <topology evidence="1">Single-pass type I membrane protein</topology>
    </subcellularLocation>
</comment>
<dbReference type="PIRSF" id="PIRSF000666">
    <property type="entry name" value="TyrPK_ephrin_receptor"/>
    <property type="match status" value="1"/>
</dbReference>
<dbReference type="SMART" id="SM00060">
    <property type="entry name" value="FN3"/>
    <property type="match status" value="2"/>
</dbReference>
<dbReference type="Gene3D" id="3.30.200.20">
    <property type="entry name" value="Phosphorylase Kinase, domain 1"/>
    <property type="match status" value="1"/>
</dbReference>
<reference evidence="27" key="1">
    <citation type="submission" date="2020-04" db="EMBL/GenBank/DDBJ databases">
        <authorList>
            <person name="Neveu A P."/>
        </authorList>
    </citation>
    <scope>NUCLEOTIDE SEQUENCE</scope>
    <source>
        <tissue evidence="27">Whole embryo</tissue>
    </source>
</reference>
<protein>
    <recommendedName>
        <fullName evidence="2">receptor protein-tyrosine kinase</fullName>
        <ecNumber evidence="2">2.7.10.1</ecNumber>
    </recommendedName>
</protein>
<proteinExistence type="evidence at transcript level"/>
<dbReference type="SMART" id="SM00454">
    <property type="entry name" value="SAM"/>
    <property type="match status" value="1"/>
</dbReference>
<dbReference type="Pfam" id="PF07647">
    <property type="entry name" value="SAM_2"/>
    <property type="match status" value="1"/>
</dbReference>
<dbReference type="PRINTS" id="PR00109">
    <property type="entry name" value="TYRKINASE"/>
</dbReference>
<dbReference type="Pfam" id="PF14575">
    <property type="entry name" value="EphA2_TM"/>
    <property type="match status" value="1"/>
</dbReference>
<feature type="binding site" evidence="18 20">
    <location>
        <position position="675"/>
    </location>
    <ligand>
        <name>ATP</name>
        <dbReference type="ChEBI" id="CHEBI:30616"/>
    </ligand>
</feature>
<dbReference type="InterPro" id="IPR011009">
    <property type="entry name" value="Kinase-like_dom_sf"/>
</dbReference>
<feature type="disulfide bond" evidence="19">
    <location>
        <begin position="69"/>
        <end position="185"/>
    </location>
</feature>
<keyword evidence="6 21" id="KW-0812">Transmembrane</keyword>
<dbReference type="CDD" id="cd10319">
    <property type="entry name" value="EphR_LBD"/>
    <property type="match status" value="1"/>
</dbReference>
<keyword evidence="19" id="KW-1015">Disulfide bond</keyword>
<evidence type="ECO:0000256" key="17">
    <source>
        <dbReference type="PIRSR" id="PIRSR000666-1"/>
    </source>
</evidence>
<dbReference type="SMART" id="SM00615">
    <property type="entry name" value="EPH_lbd"/>
    <property type="match status" value="1"/>
</dbReference>
<dbReference type="InterPro" id="IPR050449">
    <property type="entry name" value="Ephrin_rcpt_TKs"/>
</dbReference>
<organism evidence="27">
    <name type="scientific">Phallusia mammillata</name>
    <dbReference type="NCBI Taxonomy" id="59560"/>
    <lineage>
        <taxon>Eukaryota</taxon>
        <taxon>Metazoa</taxon>
        <taxon>Chordata</taxon>
        <taxon>Tunicata</taxon>
        <taxon>Ascidiacea</taxon>
        <taxon>Phlebobranchia</taxon>
        <taxon>Ascidiidae</taxon>
        <taxon>Phallusia</taxon>
    </lineage>
</organism>
<dbReference type="CDD" id="cd00063">
    <property type="entry name" value="FN3"/>
    <property type="match status" value="2"/>
</dbReference>
<dbReference type="GO" id="GO:0007411">
    <property type="term" value="P:axon guidance"/>
    <property type="evidence" value="ECO:0007669"/>
    <property type="project" value="TreeGrafter"/>
</dbReference>
<dbReference type="InterPro" id="IPR013783">
    <property type="entry name" value="Ig-like_fold"/>
</dbReference>
<dbReference type="FunFam" id="2.60.120.260:FF:000071">
    <property type="entry name" value="Ephrin type-B receptor 4"/>
    <property type="match status" value="1"/>
</dbReference>
<dbReference type="PROSITE" id="PS50105">
    <property type="entry name" value="SAM_DOMAIN"/>
    <property type="match status" value="1"/>
</dbReference>
<keyword evidence="4" id="KW-0597">Phosphoprotein</keyword>
<dbReference type="Pfam" id="PF00041">
    <property type="entry name" value="fn3"/>
    <property type="match status" value="2"/>
</dbReference>
<keyword evidence="5" id="KW-0808">Transferase</keyword>
<evidence type="ECO:0000256" key="19">
    <source>
        <dbReference type="PIRSR" id="PIRSR000666-3"/>
    </source>
</evidence>
<evidence type="ECO:0000256" key="4">
    <source>
        <dbReference type="ARBA" id="ARBA00022553"/>
    </source>
</evidence>
<dbReference type="SMART" id="SM01411">
    <property type="entry name" value="Ephrin_rec_like"/>
    <property type="match status" value="1"/>
</dbReference>
<evidence type="ECO:0000256" key="18">
    <source>
        <dbReference type="PIRSR" id="PIRSR000666-2"/>
    </source>
</evidence>
<dbReference type="PANTHER" id="PTHR46877">
    <property type="entry name" value="EPH RECEPTOR A5"/>
    <property type="match status" value="1"/>
</dbReference>
<evidence type="ECO:0000256" key="1">
    <source>
        <dbReference type="ARBA" id="ARBA00004251"/>
    </source>
</evidence>
<dbReference type="Gene3D" id="1.10.510.10">
    <property type="entry name" value="Transferase(Phosphotransferase) domain 1"/>
    <property type="match status" value="1"/>
</dbReference>
<dbReference type="InterPro" id="IPR027936">
    <property type="entry name" value="Eph_TM"/>
</dbReference>
<dbReference type="GO" id="GO:0030425">
    <property type="term" value="C:dendrite"/>
    <property type="evidence" value="ECO:0007669"/>
    <property type="project" value="TreeGrafter"/>
</dbReference>
<dbReference type="InterPro" id="IPR001245">
    <property type="entry name" value="Ser-Thr/Tyr_kinase_cat_dom"/>
</dbReference>
<feature type="domain" description="Fibronectin type-III" evidence="25">
    <location>
        <begin position="444"/>
        <end position="538"/>
    </location>
</feature>
<dbReference type="InterPro" id="IPR008266">
    <property type="entry name" value="Tyr_kinase_AS"/>
</dbReference>
<evidence type="ECO:0000256" key="13">
    <source>
        <dbReference type="ARBA" id="ARBA00023136"/>
    </source>
</evidence>
<evidence type="ECO:0000256" key="9">
    <source>
        <dbReference type="ARBA" id="ARBA00022741"/>
    </source>
</evidence>
<dbReference type="PROSITE" id="PS00109">
    <property type="entry name" value="PROTEIN_KINASE_TYR"/>
    <property type="match status" value="1"/>
</dbReference>
<keyword evidence="16" id="KW-0325">Glycoprotein</keyword>
<evidence type="ECO:0000256" key="16">
    <source>
        <dbReference type="ARBA" id="ARBA00023180"/>
    </source>
</evidence>
<name>A0A6F9DBG0_9ASCI</name>
<dbReference type="InterPro" id="IPR036116">
    <property type="entry name" value="FN3_sf"/>
</dbReference>
<evidence type="ECO:0000256" key="3">
    <source>
        <dbReference type="ARBA" id="ARBA00022475"/>
    </source>
</evidence>
<dbReference type="PROSITE" id="PS00107">
    <property type="entry name" value="PROTEIN_KINASE_ATP"/>
    <property type="match status" value="1"/>
</dbReference>
<dbReference type="InterPro" id="IPR008979">
    <property type="entry name" value="Galactose-bd-like_sf"/>
</dbReference>
<dbReference type="InterPro" id="IPR016257">
    <property type="entry name" value="Tyr_kinase_ephrin_rcpt"/>
</dbReference>
<evidence type="ECO:0000256" key="20">
    <source>
        <dbReference type="PROSITE-ProRule" id="PRU10141"/>
    </source>
</evidence>
<feature type="signal peptide" evidence="22">
    <location>
        <begin position="1"/>
        <end position="25"/>
    </location>
</feature>
<evidence type="ECO:0000256" key="21">
    <source>
        <dbReference type="SAM" id="Phobius"/>
    </source>
</evidence>
<dbReference type="Gene3D" id="2.60.120.260">
    <property type="entry name" value="Galactose-binding domain-like"/>
    <property type="match status" value="1"/>
</dbReference>
<dbReference type="Pfam" id="PF07714">
    <property type="entry name" value="PK_Tyr_Ser-Thr"/>
    <property type="match status" value="1"/>
</dbReference>
<keyword evidence="10" id="KW-0418">Kinase</keyword>
<evidence type="ECO:0000256" key="11">
    <source>
        <dbReference type="ARBA" id="ARBA00022840"/>
    </source>
</evidence>
<dbReference type="Pfam" id="PF25599">
    <property type="entry name" value="Ephrin_CRD"/>
    <property type="match status" value="1"/>
</dbReference>
<keyword evidence="13 21" id="KW-0472">Membrane</keyword>
<keyword evidence="14" id="KW-0829">Tyrosine-protein kinase</keyword>
<dbReference type="InterPro" id="IPR020635">
    <property type="entry name" value="Tyr_kinase_cat_dom"/>
</dbReference>
<dbReference type="FunFam" id="1.10.510.10:FF:000019">
    <property type="entry name" value="Ephrin type-A receptor 5"/>
    <property type="match status" value="1"/>
</dbReference>
<evidence type="ECO:0000259" key="26">
    <source>
        <dbReference type="PROSITE" id="PS51550"/>
    </source>
</evidence>
<evidence type="ECO:0000259" key="25">
    <source>
        <dbReference type="PROSITE" id="PS50853"/>
    </source>
</evidence>
<evidence type="ECO:0000256" key="5">
    <source>
        <dbReference type="ARBA" id="ARBA00022679"/>
    </source>
</evidence>
<evidence type="ECO:0000256" key="8">
    <source>
        <dbReference type="ARBA" id="ARBA00022737"/>
    </source>
</evidence>
<sequence length="1052" mass="117187">MTRVCGFYWTFILCFLVAQSHRAQANEAILMDTRTATSDVGWMMSQGSAWQEVSSPHPDKSDRRMLMVCGIRNAHQDNWVRTPFIQVDGAKRIFVEFEFTIRSCEDVPNVATCKETFNLYYYETDRDEATTTFPPWREGAYIKVDTIAADKRFRPGSEETNFETREIGPLSKNGIYLALQDTGACMALMHVRVYYKFCSPSTQILANFGRTVAGPEMTSLVEVGGSCVSNAVTVPGQQQPSLFCNGKGEWTVPKGSCICTAGYDPDPDLTTCQACGRGQYKSEDGNLPCQRCPSYSHSRNYAATECECMYGYYRAPTDKPTMACTKTPSKPENLRAEVNQTNVKLTWNRPLHDGGRDDLTYRVECFQCQDDFQVCNPCPNSVDYEPSQNGLVSTTVAVQDLSAFAYYKFKVFSRNGVSSVATHAINAKNFATITAETSQAVPEAVLHLEVSDVTPSSFVISWTGPSAANGAIRQYEVTVIGKGIEEGASESIVKFTTKQMMQVTGLSEDTQYIIKVRAKTSAGFGPFSAAVKTSTLSYEITTADGDKNKPVPNTLHLIVAVIAGSLFVLIIIALVFFCKKRTHKFRSSKMDFEKFAMLPTNALRCNSVYPPSIHKTYIDPTTYEDPHRAVLDFTKEIDASYISIEEVIGGGEFGEVCRGRTGLPCGKGEQQVAIKTLKSGYSTQQKLDFLGEASIMGQFDHPNVIRLEGVVTKSRPHMIITEYMENGSLDAFLRKHDGEFTVIQLVGMLRNISAGMKYLSDMGYVHRDLAARNILVNAHLICKVSDFGLSRVLEEDSDATYTTRGGKIPIRWTAPEAITYRKFTSASDVWSYGIVMWEVMSYGERPYWGMSNQDVIQAVGTGYRLPAPMDCPQVQHQLMLDCWKKNRNDRPKFGQIVASLDRMLRDPSQLKAIAGNDQNGNGRLINEHGSLAGFDTHRSTKPSETSTLLLEHAHEKGSELSEISRSHIDLSSLGSWLESVGQTEYKENFIQNGCTSLEQVLQLTISDLARLGINDIDHQDRLMDSIRGMRSINYQKHDVSQYHDERLTGIPV</sequence>
<keyword evidence="12 21" id="KW-1133">Transmembrane helix</keyword>
<keyword evidence="15 27" id="KW-0675">Receptor</keyword>
<feature type="chain" id="PRO_5026077281" description="receptor protein-tyrosine kinase" evidence="22">
    <location>
        <begin position="26"/>
        <end position="1052"/>
    </location>
</feature>
<evidence type="ECO:0000256" key="15">
    <source>
        <dbReference type="ARBA" id="ARBA00023170"/>
    </source>
</evidence>